<organism evidence="12 13">
    <name type="scientific">Leptonychotes weddellii</name>
    <name type="common">Weddell seal</name>
    <name type="synonym">Otaria weddellii</name>
    <dbReference type="NCBI Taxonomy" id="9713"/>
    <lineage>
        <taxon>Eukaryota</taxon>
        <taxon>Metazoa</taxon>
        <taxon>Chordata</taxon>
        <taxon>Craniata</taxon>
        <taxon>Vertebrata</taxon>
        <taxon>Euteleostomi</taxon>
        <taxon>Mammalia</taxon>
        <taxon>Eutheria</taxon>
        <taxon>Laurasiatheria</taxon>
        <taxon>Carnivora</taxon>
        <taxon>Caniformia</taxon>
        <taxon>Pinnipedia</taxon>
        <taxon>Phocidae</taxon>
        <taxon>Monachinae</taxon>
        <taxon>Lobodontini</taxon>
        <taxon>Leptonychotes</taxon>
    </lineage>
</organism>
<evidence type="ECO:0000256" key="2">
    <source>
        <dbReference type="ARBA" id="ARBA00022741"/>
    </source>
</evidence>
<keyword evidence="3" id="KW-0833">Ubl conjugation pathway</keyword>
<dbReference type="AlphaFoldDB" id="A0A7F8REZ6"/>
<evidence type="ECO:0000313" key="13">
    <source>
        <dbReference type="RefSeq" id="XP_030891288.1"/>
    </source>
</evidence>
<dbReference type="OrthoDB" id="9978460at2759"/>
<evidence type="ECO:0000256" key="1">
    <source>
        <dbReference type="ARBA" id="ARBA00022679"/>
    </source>
</evidence>
<dbReference type="PROSITE" id="PS50127">
    <property type="entry name" value="UBC_2"/>
    <property type="match status" value="1"/>
</dbReference>
<dbReference type="CTD" id="148581"/>
<dbReference type="Proteomes" id="UP000245341">
    <property type="component" value="Unplaced"/>
</dbReference>
<evidence type="ECO:0000313" key="12">
    <source>
        <dbReference type="Proteomes" id="UP000245341"/>
    </source>
</evidence>
<evidence type="ECO:0000256" key="7">
    <source>
        <dbReference type="ARBA" id="ARBA00072443"/>
    </source>
</evidence>
<protein>
    <recommendedName>
        <fullName evidence="7">Ubiquitin-conjugating enzyme E2 U</fullName>
    </recommendedName>
    <alternativeName>
        <fullName evidence="8">E2 ubiquitin-conjugating enzyme U</fullName>
    </alternativeName>
    <alternativeName>
        <fullName evidence="10">Ubiquitin carrier protein U</fullName>
    </alternativeName>
    <alternativeName>
        <fullName evidence="9">Ubiquitin-protein ligase U</fullName>
    </alternativeName>
</protein>
<dbReference type="FunFam" id="3.10.110.10:FF:000067">
    <property type="entry name" value="ubiquitin-conjugating enzyme E2 U isoform X1"/>
    <property type="match status" value="1"/>
</dbReference>
<name>A0A7F8REZ6_LEPWE</name>
<accession>A0A7F8REZ6</accession>
<evidence type="ECO:0000256" key="3">
    <source>
        <dbReference type="ARBA" id="ARBA00022786"/>
    </source>
</evidence>
<reference evidence="13" key="1">
    <citation type="submission" date="2025-08" db="UniProtKB">
        <authorList>
            <consortium name="RefSeq"/>
        </authorList>
    </citation>
    <scope>IDENTIFICATION</scope>
    <source>
        <tissue evidence="13">Liver</tissue>
    </source>
</reference>
<proteinExistence type="predicted"/>
<evidence type="ECO:0000259" key="11">
    <source>
        <dbReference type="PROSITE" id="PS50127"/>
    </source>
</evidence>
<keyword evidence="5" id="KW-0832">Ubl conjugation</keyword>
<evidence type="ECO:0000256" key="5">
    <source>
        <dbReference type="ARBA" id="ARBA00022843"/>
    </source>
</evidence>
<keyword evidence="12" id="KW-1185">Reference proteome</keyword>
<keyword evidence="2" id="KW-0547">Nucleotide-binding</keyword>
<gene>
    <name evidence="13" type="primary">UBE2U</name>
</gene>
<dbReference type="SUPFAM" id="SSF54495">
    <property type="entry name" value="UBC-like"/>
    <property type="match status" value="1"/>
</dbReference>
<dbReference type="RefSeq" id="XP_030891288.1">
    <property type="nucleotide sequence ID" value="XM_031035428.1"/>
</dbReference>
<evidence type="ECO:0000256" key="9">
    <source>
        <dbReference type="ARBA" id="ARBA00077510"/>
    </source>
</evidence>
<evidence type="ECO:0000256" key="4">
    <source>
        <dbReference type="ARBA" id="ARBA00022840"/>
    </source>
</evidence>
<dbReference type="InterPro" id="IPR050113">
    <property type="entry name" value="Ub_conjugating_enzyme"/>
</dbReference>
<evidence type="ECO:0000256" key="8">
    <source>
        <dbReference type="ARBA" id="ARBA00076315"/>
    </source>
</evidence>
<dbReference type="GO" id="GO:0016740">
    <property type="term" value="F:transferase activity"/>
    <property type="evidence" value="ECO:0007669"/>
    <property type="project" value="UniProtKB-KW"/>
</dbReference>
<dbReference type="SMART" id="SM00212">
    <property type="entry name" value="UBCc"/>
    <property type="match status" value="1"/>
</dbReference>
<dbReference type="InterPro" id="IPR016135">
    <property type="entry name" value="UBQ-conjugating_enzyme/RWD"/>
</dbReference>
<dbReference type="GeneID" id="102726122"/>
<feature type="domain" description="UBC core" evidence="11">
    <location>
        <begin position="4"/>
        <end position="153"/>
    </location>
</feature>
<comment type="function">
    <text evidence="6">Catalyzes the covalent attachment of ubiquitin to other proteins.</text>
</comment>
<dbReference type="Gene3D" id="3.10.110.10">
    <property type="entry name" value="Ubiquitin Conjugating Enzyme"/>
    <property type="match status" value="1"/>
</dbReference>
<evidence type="ECO:0000256" key="6">
    <source>
        <dbReference type="ARBA" id="ARBA00053619"/>
    </source>
</evidence>
<dbReference type="Pfam" id="PF00179">
    <property type="entry name" value="UQ_con"/>
    <property type="match status" value="1"/>
</dbReference>
<keyword evidence="1" id="KW-0808">Transferase</keyword>
<dbReference type="PANTHER" id="PTHR24067">
    <property type="entry name" value="UBIQUITIN-CONJUGATING ENZYME E2"/>
    <property type="match status" value="1"/>
</dbReference>
<dbReference type="CDD" id="cd23806">
    <property type="entry name" value="UBCc_UBE2U"/>
    <property type="match status" value="1"/>
</dbReference>
<sequence>MHCRTDFLLERDFQELKENNFKGITAFPVSEDLMEWGADIEGLQNTFWHGLFFQLKINFTSQYNFVPPVVKFLTIPFHPNVDPNTGRACIDILDDPDKWNTSYTLSSVLLTLQVMLSNPVLENPVNLEAAQMLIKDESLYKQEVRRLLNQPTQYCYDQDLQYNLNKSVRNNSPEFPKDPDKLIRSTKAISFNDYYKTWSGIATSKATEYYRSPLLEDPNFVVEYYKWKKAELKHPKEWNLKYAASMARLARESRRPSKVNYPTERFHLCPTPIQNFADSQTEMDIVMKTGRTKERWRSVALPDDDNANESWEEEAEDLVAWTNTLDIDVLEDSA</sequence>
<keyword evidence="4" id="KW-0067">ATP-binding</keyword>
<dbReference type="InterPro" id="IPR000608">
    <property type="entry name" value="UBC"/>
</dbReference>
<dbReference type="GO" id="GO:0005524">
    <property type="term" value="F:ATP binding"/>
    <property type="evidence" value="ECO:0007669"/>
    <property type="project" value="UniProtKB-KW"/>
</dbReference>
<evidence type="ECO:0000256" key="10">
    <source>
        <dbReference type="ARBA" id="ARBA00082135"/>
    </source>
</evidence>